<organism evidence="2 3">
    <name type="scientific">Paenibacillus thiaminolyticus</name>
    <name type="common">Bacillus thiaminolyticus</name>
    <dbReference type="NCBI Taxonomy" id="49283"/>
    <lineage>
        <taxon>Bacteria</taxon>
        <taxon>Bacillati</taxon>
        <taxon>Bacillota</taxon>
        <taxon>Bacilli</taxon>
        <taxon>Bacillales</taxon>
        <taxon>Paenibacillaceae</taxon>
        <taxon>Paenibacillus</taxon>
    </lineage>
</organism>
<dbReference type="Gene3D" id="3.30.930.20">
    <property type="entry name" value="Protein of unknown function DUF1054"/>
    <property type="match status" value="1"/>
</dbReference>
<dbReference type="RefSeq" id="WP_119791031.1">
    <property type="nucleotide sequence ID" value="NZ_QYZD01000002.1"/>
</dbReference>
<proteinExistence type="inferred from homology"/>
<reference evidence="2 3" key="1">
    <citation type="submission" date="2018-09" db="EMBL/GenBank/DDBJ databases">
        <title>Paenibacillus SK2017-BO5.</title>
        <authorList>
            <person name="Piskunova J.V."/>
            <person name="Dubiley S.A."/>
            <person name="Severinov K.V."/>
        </authorList>
    </citation>
    <scope>NUCLEOTIDE SEQUENCE [LARGE SCALE GENOMIC DNA]</scope>
    <source>
        <strain evidence="2 3">BO5</strain>
    </source>
</reference>
<comment type="similarity">
    <text evidence="1">Belongs to the UPF0637 family.</text>
</comment>
<evidence type="ECO:0000256" key="1">
    <source>
        <dbReference type="HAMAP-Rule" id="MF_01851"/>
    </source>
</evidence>
<evidence type="ECO:0000313" key="2">
    <source>
        <dbReference type="EMBL" id="RJG26039.1"/>
    </source>
</evidence>
<dbReference type="HAMAP" id="MF_01851">
    <property type="entry name" value="UPF0637"/>
    <property type="match status" value="1"/>
</dbReference>
<name>A0A3A3GLM2_PANTH</name>
<sequence length="211" mass="24175">MMTTFTGFNATDFLVFHTEGLEARMEGIREHIQPKFQAIGEELVGDAAVQSGQEMFLHIAKHARRTVNPPKDTWLAIGPNKRGYKSLPHFQVGLFDDHVFIWLAFIYEVANKRNIASMMLNDTKRFRSLVPADFVISMDHMKKENIRLGDINDEELKKMLVRFRDVKQAEWLVGRNINAHDPVLSEGEAFMALARNTLTTLMPLYKLALEA</sequence>
<evidence type="ECO:0000313" key="3">
    <source>
        <dbReference type="Proteomes" id="UP000266177"/>
    </source>
</evidence>
<dbReference type="PIRSF" id="PIRSF021332">
    <property type="entry name" value="DUF1054"/>
    <property type="match status" value="1"/>
</dbReference>
<dbReference type="SUPFAM" id="SSF142913">
    <property type="entry name" value="YktB/PF0168-like"/>
    <property type="match status" value="1"/>
</dbReference>
<dbReference type="EMBL" id="QYZD01000002">
    <property type="protein sequence ID" value="RJG26039.1"/>
    <property type="molecule type" value="Genomic_DNA"/>
</dbReference>
<protein>
    <recommendedName>
        <fullName evidence="1">UPF0637 protein DQX05_03845</fullName>
    </recommendedName>
</protein>
<comment type="caution">
    <text evidence="2">The sequence shown here is derived from an EMBL/GenBank/DDBJ whole genome shotgun (WGS) entry which is preliminary data.</text>
</comment>
<dbReference type="Proteomes" id="UP000266177">
    <property type="component" value="Unassembled WGS sequence"/>
</dbReference>
<dbReference type="OrthoDB" id="9812818at2"/>
<dbReference type="InterPro" id="IPR009403">
    <property type="entry name" value="UPF0637"/>
</dbReference>
<dbReference type="InterPro" id="IPR053707">
    <property type="entry name" value="UPF0637_domain_sf"/>
</dbReference>
<dbReference type="Pfam" id="PF06335">
    <property type="entry name" value="DUF1054"/>
    <property type="match status" value="1"/>
</dbReference>
<dbReference type="AlphaFoldDB" id="A0A3A3GLM2"/>
<gene>
    <name evidence="2" type="ORF">DQX05_03845</name>
</gene>
<accession>A0A3A3GLM2</accession>